<dbReference type="EMBL" id="LCFD01000009">
    <property type="protein sequence ID" value="KKS86544.1"/>
    <property type="molecule type" value="Genomic_DNA"/>
</dbReference>
<evidence type="ECO:0000256" key="1">
    <source>
        <dbReference type="SAM" id="Phobius"/>
    </source>
</evidence>
<feature type="transmembrane region" description="Helical" evidence="1">
    <location>
        <begin position="7"/>
        <end position="24"/>
    </location>
</feature>
<keyword evidence="1" id="KW-1133">Transmembrane helix</keyword>
<comment type="caution">
    <text evidence="2">The sequence shown here is derived from an EMBL/GenBank/DDBJ whole genome shotgun (WGS) entry which is preliminary data.</text>
</comment>
<dbReference type="Proteomes" id="UP000034050">
    <property type="component" value="Unassembled WGS sequence"/>
</dbReference>
<proteinExistence type="predicted"/>
<feature type="transmembrane region" description="Helical" evidence="1">
    <location>
        <begin position="36"/>
        <end position="57"/>
    </location>
</feature>
<dbReference type="STRING" id="1618446.UV61_C0009G0071"/>
<protein>
    <submittedName>
        <fullName evidence="2">Uncharacterized protein</fullName>
    </submittedName>
</protein>
<evidence type="ECO:0000313" key="2">
    <source>
        <dbReference type="EMBL" id="KKS86544.1"/>
    </source>
</evidence>
<reference evidence="2 3" key="1">
    <citation type="journal article" date="2015" name="Nature">
        <title>rRNA introns, odd ribosomes, and small enigmatic genomes across a large radiation of phyla.</title>
        <authorList>
            <person name="Brown C.T."/>
            <person name="Hug L.A."/>
            <person name="Thomas B.C."/>
            <person name="Sharon I."/>
            <person name="Castelle C.J."/>
            <person name="Singh A."/>
            <person name="Wilkins M.J."/>
            <person name="Williams K.H."/>
            <person name="Banfield J.F."/>
        </authorList>
    </citation>
    <scope>NUCLEOTIDE SEQUENCE [LARGE SCALE GENOMIC DNA]</scope>
</reference>
<organism evidence="2 3">
    <name type="scientific">Candidatus Gottesmanbacteria bacterium GW2011_GWB1_43_11</name>
    <dbReference type="NCBI Taxonomy" id="1618446"/>
    <lineage>
        <taxon>Bacteria</taxon>
        <taxon>Candidatus Gottesmaniibacteriota</taxon>
    </lineage>
</organism>
<accession>A0A0G1CM05</accession>
<evidence type="ECO:0000313" key="3">
    <source>
        <dbReference type="Proteomes" id="UP000034050"/>
    </source>
</evidence>
<keyword evidence="1" id="KW-0472">Membrane</keyword>
<sequence length="60" mass="6432">MTAQPEILYATLILPSLFAVTLIGEGVNKITKHESGTVSLLVGSIFLAIIVGAYFLVLRK</sequence>
<dbReference type="AlphaFoldDB" id="A0A0G1CM05"/>
<name>A0A0G1CM05_9BACT</name>
<keyword evidence="1" id="KW-0812">Transmembrane</keyword>
<gene>
    <name evidence="2" type="ORF">UV61_C0009G0071</name>
</gene>